<gene>
    <name evidence="3" type="ORF">DEH80_15955</name>
</gene>
<comment type="caution">
    <text evidence="3">The sequence shown here is derived from an EMBL/GenBank/DDBJ whole genome shotgun (WGS) entry which is preliminary data.</text>
</comment>
<reference evidence="3 4" key="1">
    <citation type="submission" date="2018-05" db="EMBL/GenBank/DDBJ databases">
        <title>Abyssibacter profundi OUC007T gen. nov., sp. nov, a marine bacterium isolated from seawater of the Mariana Trench.</title>
        <authorList>
            <person name="Zhou S."/>
        </authorList>
    </citation>
    <scope>NUCLEOTIDE SEQUENCE [LARGE SCALE GENOMIC DNA]</scope>
    <source>
        <strain evidence="3 4">OUC007</strain>
    </source>
</reference>
<dbReference type="InterPro" id="IPR002347">
    <property type="entry name" value="SDR_fam"/>
</dbReference>
<dbReference type="CDD" id="cd05233">
    <property type="entry name" value="SDR_c"/>
    <property type="match status" value="1"/>
</dbReference>
<keyword evidence="4" id="KW-1185">Reference proteome</keyword>
<accession>A0A383XQ10</accession>
<dbReference type="Proteomes" id="UP000251800">
    <property type="component" value="Unassembled WGS sequence"/>
</dbReference>
<dbReference type="InterPro" id="IPR036291">
    <property type="entry name" value="NAD(P)-bd_dom_sf"/>
</dbReference>
<dbReference type="FunFam" id="3.40.50.720:FF:000084">
    <property type="entry name" value="Short-chain dehydrogenase reductase"/>
    <property type="match status" value="1"/>
</dbReference>
<dbReference type="SUPFAM" id="SSF51735">
    <property type="entry name" value="NAD(P)-binding Rossmann-fold domains"/>
    <property type="match status" value="1"/>
</dbReference>
<organism evidence="3 4">
    <name type="scientific">Abyssibacter profundi</name>
    <dbReference type="NCBI Taxonomy" id="2182787"/>
    <lineage>
        <taxon>Bacteria</taxon>
        <taxon>Pseudomonadati</taxon>
        <taxon>Pseudomonadota</taxon>
        <taxon>Gammaproteobacteria</taxon>
        <taxon>Chromatiales</taxon>
        <taxon>Oceanococcaceae</taxon>
        <taxon>Abyssibacter</taxon>
    </lineage>
</organism>
<comment type="similarity">
    <text evidence="1">Belongs to the short-chain dehydrogenases/reductases (SDR) family.</text>
</comment>
<dbReference type="EMBL" id="QEQK01000019">
    <property type="protein sequence ID" value="PWN54714.1"/>
    <property type="molecule type" value="Genomic_DNA"/>
</dbReference>
<protein>
    <recommendedName>
        <fullName evidence="5">Short-chain dehydrogenase</fullName>
    </recommendedName>
</protein>
<evidence type="ECO:0000256" key="2">
    <source>
        <dbReference type="ARBA" id="ARBA00023002"/>
    </source>
</evidence>
<evidence type="ECO:0008006" key="5">
    <source>
        <dbReference type="Google" id="ProtNLM"/>
    </source>
</evidence>
<sequence length="287" mass="29195">MAGGSNVSGQQAGAEPRALRRHGADLALFPASGRAVIMSRIVLITGAAGGIGTATAEQFVDAGDTVVVSDLDAIAAERTAEALRVRCQDDQRAWAQATDVADRAAVGTLFEAIRKRHGRLDCAFLNAGIGGGGTPLLETDDAIWDACLRVNLDGTYNCLKQAVRLMLASGGGAIVNNCSILGVNGGASAAYTATKHGIAGLTKSIAVAYSGQGIRCNAVCPGLIDAGLGARTVQAGGAKAEAFIKLHPAGRPGTAVEVANAVRWLCSPESSFVTGELMMVDGGYSAR</sequence>
<evidence type="ECO:0000256" key="1">
    <source>
        <dbReference type="ARBA" id="ARBA00006484"/>
    </source>
</evidence>
<dbReference type="PANTHER" id="PTHR24321:SF8">
    <property type="entry name" value="ESTRADIOL 17-BETA-DEHYDROGENASE 8-RELATED"/>
    <property type="match status" value="1"/>
</dbReference>
<evidence type="ECO:0000313" key="3">
    <source>
        <dbReference type="EMBL" id="PWN54714.1"/>
    </source>
</evidence>
<dbReference type="AlphaFoldDB" id="A0A383XQ10"/>
<dbReference type="PANTHER" id="PTHR24321">
    <property type="entry name" value="DEHYDROGENASES, SHORT CHAIN"/>
    <property type="match status" value="1"/>
</dbReference>
<proteinExistence type="inferred from homology"/>
<evidence type="ECO:0000313" key="4">
    <source>
        <dbReference type="Proteomes" id="UP000251800"/>
    </source>
</evidence>
<dbReference type="Pfam" id="PF13561">
    <property type="entry name" value="adh_short_C2"/>
    <property type="match status" value="1"/>
</dbReference>
<dbReference type="Gene3D" id="3.40.50.720">
    <property type="entry name" value="NAD(P)-binding Rossmann-like Domain"/>
    <property type="match status" value="1"/>
</dbReference>
<dbReference type="GO" id="GO:0016491">
    <property type="term" value="F:oxidoreductase activity"/>
    <property type="evidence" value="ECO:0007669"/>
    <property type="project" value="UniProtKB-KW"/>
</dbReference>
<name>A0A383XQ10_9GAMM</name>
<keyword evidence="2" id="KW-0560">Oxidoreductase</keyword>
<dbReference type="PRINTS" id="PR00080">
    <property type="entry name" value="SDRFAMILY"/>
</dbReference>
<dbReference type="PRINTS" id="PR00081">
    <property type="entry name" value="GDHRDH"/>
</dbReference>
<dbReference type="OrthoDB" id="9786435at2"/>